<evidence type="ECO:0000256" key="1">
    <source>
        <dbReference type="SAM" id="SignalP"/>
    </source>
</evidence>
<feature type="chain" id="PRO_5032483768" description="YtkA-like" evidence="1">
    <location>
        <begin position="19"/>
        <end position="140"/>
    </location>
</feature>
<evidence type="ECO:0008006" key="4">
    <source>
        <dbReference type="Google" id="ProtNLM"/>
    </source>
</evidence>
<feature type="signal peptide" evidence="1">
    <location>
        <begin position="1"/>
        <end position="18"/>
    </location>
</feature>
<evidence type="ECO:0000313" key="2">
    <source>
        <dbReference type="EMBL" id="MBB6096858.1"/>
    </source>
</evidence>
<proteinExistence type="predicted"/>
<reference evidence="2 3" key="1">
    <citation type="submission" date="2020-08" db="EMBL/GenBank/DDBJ databases">
        <title>Genomic Encyclopedia of Type Strains, Phase IV (KMG-IV): sequencing the most valuable type-strain genomes for metagenomic binning, comparative biology and taxonomic classification.</title>
        <authorList>
            <person name="Goeker M."/>
        </authorList>
    </citation>
    <scope>NUCLEOTIDE SEQUENCE [LARGE SCALE GENOMIC DNA]</scope>
    <source>
        <strain evidence="2 3">DSM 21458</strain>
    </source>
</reference>
<accession>A0A841HY50</accession>
<dbReference type="EMBL" id="JACHHG010000001">
    <property type="protein sequence ID" value="MBB6096858.1"/>
    <property type="molecule type" value="Genomic_DNA"/>
</dbReference>
<evidence type="ECO:0000313" key="3">
    <source>
        <dbReference type="Proteomes" id="UP000569951"/>
    </source>
</evidence>
<dbReference type="AlphaFoldDB" id="A0A841HY50"/>
<gene>
    <name evidence="2" type="ORF">HNR42_000270</name>
</gene>
<sequence>MKKTLITVCALMLGSAFAHQTQTVAGGQYRIVFGLLSEPAFTDQRNGLDLIVQTGQGQPVANLEKSLKVTLISPDGRASRDMTLRAQYNKPGAYTDDIVLTVPGEYTVRVSGFIGDQQINTEFKTHEVKALNTLFFPAQP</sequence>
<keyword evidence="3" id="KW-1185">Reference proteome</keyword>
<comment type="caution">
    <text evidence="2">The sequence shown here is derived from an EMBL/GenBank/DDBJ whole genome shotgun (WGS) entry which is preliminary data.</text>
</comment>
<keyword evidence="1" id="KW-0732">Signal</keyword>
<organism evidence="2 3">
    <name type="scientific">Deinobacterium chartae</name>
    <dbReference type="NCBI Taxonomy" id="521158"/>
    <lineage>
        <taxon>Bacteria</taxon>
        <taxon>Thermotogati</taxon>
        <taxon>Deinococcota</taxon>
        <taxon>Deinococci</taxon>
        <taxon>Deinococcales</taxon>
        <taxon>Deinococcaceae</taxon>
        <taxon>Deinobacterium</taxon>
    </lineage>
</organism>
<protein>
    <recommendedName>
        <fullName evidence="4">YtkA-like</fullName>
    </recommendedName>
</protein>
<dbReference type="Proteomes" id="UP000569951">
    <property type="component" value="Unassembled WGS sequence"/>
</dbReference>
<name>A0A841HY50_9DEIO</name>
<dbReference type="RefSeq" id="WP_183983707.1">
    <property type="nucleotide sequence ID" value="NZ_JACHHG010000001.1"/>
</dbReference>